<protein>
    <submittedName>
        <fullName evidence="1">Uncharacterized protein</fullName>
    </submittedName>
</protein>
<evidence type="ECO:0000313" key="2">
    <source>
        <dbReference type="Proteomes" id="UP000823775"/>
    </source>
</evidence>
<dbReference type="Proteomes" id="UP000823775">
    <property type="component" value="Unassembled WGS sequence"/>
</dbReference>
<proteinExistence type="predicted"/>
<dbReference type="PANTHER" id="PTHR34778:SF2">
    <property type="entry name" value="OS02G0580700 PROTEIN"/>
    <property type="match status" value="1"/>
</dbReference>
<sequence length="89" mass="10240">MDADERLIALEKAYTDVVSNTKKEAAARIMVSEQKAQCFQKELQVVKKKGILTMMKLKEMMESKGLDFTTPRDFFPRLRLRSSPLLQTS</sequence>
<gene>
    <name evidence="1" type="ORF">HAX54_028787</name>
</gene>
<accession>A0ABS8V6Z4</accession>
<dbReference type="EMBL" id="JACEIK010003540">
    <property type="protein sequence ID" value="MCD9642121.1"/>
    <property type="molecule type" value="Genomic_DNA"/>
</dbReference>
<organism evidence="1 2">
    <name type="scientific">Datura stramonium</name>
    <name type="common">Jimsonweed</name>
    <name type="synonym">Common thornapple</name>
    <dbReference type="NCBI Taxonomy" id="4076"/>
    <lineage>
        <taxon>Eukaryota</taxon>
        <taxon>Viridiplantae</taxon>
        <taxon>Streptophyta</taxon>
        <taxon>Embryophyta</taxon>
        <taxon>Tracheophyta</taxon>
        <taxon>Spermatophyta</taxon>
        <taxon>Magnoliopsida</taxon>
        <taxon>eudicotyledons</taxon>
        <taxon>Gunneridae</taxon>
        <taxon>Pentapetalae</taxon>
        <taxon>asterids</taxon>
        <taxon>lamiids</taxon>
        <taxon>Solanales</taxon>
        <taxon>Solanaceae</taxon>
        <taxon>Solanoideae</taxon>
        <taxon>Datureae</taxon>
        <taxon>Datura</taxon>
    </lineage>
</organism>
<keyword evidence="2" id="KW-1185">Reference proteome</keyword>
<evidence type="ECO:0000313" key="1">
    <source>
        <dbReference type="EMBL" id="MCD9642121.1"/>
    </source>
</evidence>
<dbReference type="PANTHER" id="PTHR34778">
    <property type="entry name" value="OS02G0580700 PROTEIN"/>
    <property type="match status" value="1"/>
</dbReference>
<name>A0ABS8V6Z4_DATST</name>
<comment type="caution">
    <text evidence="1">The sequence shown here is derived from an EMBL/GenBank/DDBJ whole genome shotgun (WGS) entry which is preliminary data.</text>
</comment>
<reference evidence="1 2" key="1">
    <citation type="journal article" date="2021" name="BMC Genomics">
        <title>Datura genome reveals duplications of psychoactive alkaloid biosynthetic genes and high mutation rate following tissue culture.</title>
        <authorList>
            <person name="Rajewski A."/>
            <person name="Carter-House D."/>
            <person name="Stajich J."/>
            <person name="Litt A."/>
        </authorList>
    </citation>
    <scope>NUCLEOTIDE SEQUENCE [LARGE SCALE GENOMIC DNA]</scope>
    <source>
        <strain evidence="1">AR-01</strain>
    </source>
</reference>